<dbReference type="Gene3D" id="2.40.70.10">
    <property type="entry name" value="Acid Proteases"/>
    <property type="match status" value="2"/>
</dbReference>
<dbReference type="PANTHER" id="PTHR47966">
    <property type="entry name" value="BETA-SITE APP-CLEAVING ENZYME, ISOFORM A-RELATED"/>
    <property type="match status" value="1"/>
</dbReference>
<feature type="domain" description="Peptidase A1" evidence="5">
    <location>
        <begin position="63"/>
        <end position="377"/>
    </location>
</feature>
<accession>A0A428PB74</accession>
<gene>
    <name evidence="6" type="ORF">CEP54_011973</name>
</gene>
<reference evidence="6 7" key="1">
    <citation type="submission" date="2017-06" db="EMBL/GenBank/DDBJ databases">
        <title>Comparative genomic analysis of Ambrosia Fusariam Clade fungi.</title>
        <authorList>
            <person name="Stajich J.E."/>
            <person name="Carrillo J."/>
            <person name="Kijimoto T."/>
            <person name="Eskalen A."/>
            <person name="O'Donnell K."/>
            <person name="Kasson M."/>
        </authorList>
    </citation>
    <scope>NUCLEOTIDE SEQUENCE [LARGE SCALE GENOMIC DNA]</scope>
    <source>
        <strain evidence="6 7">NRRL62584</strain>
    </source>
</reference>
<keyword evidence="3" id="KW-1015">Disulfide bond</keyword>
<comment type="caution">
    <text evidence="6">The sequence shown here is derived from an EMBL/GenBank/DDBJ whole genome shotgun (WGS) entry which is preliminary data.</text>
</comment>
<proteinExistence type="inferred from homology"/>
<dbReference type="OrthoDB" id="771136at2759"/>
<feature type="disulfide bond" evidence="3">
    <location>
        <begin position="308"/>
        <end position="342"/>
    </location>
</feature>
<protein>
    <recommendedName>
        <fullName evidence="5">Peptidase A1 domain-containing protein</fullName>
    </recommendedName>
</protein>
<feature type="active site" evidence="2">
    <location>
        <position position="272"/>
    </location>
</feature>
<evidence type="ECO:0000256" key="2">
    <source>
        <dbReference type="PIRSR" id="PIRSR601461-1"/>
    </source>
</evidence>
<evidence type="ECO:0000256" key="4">
    <source>
        <dbReference type="SAM" id="SignalP"/>
    </source>
</evidence>
<dbReference type="Pfam" id="PF00026">
    <property type="entry name" value="Asp"/>
    <property type="match status" value="1"/>
</dbReference>
<feature type="signal peptide" evidence="4">
    <location>
        <begin position="1"/>
        <end position="15"/>
    </location>
</feature>
<dbReference type="InterPro" id="IPR001461">
    <property type="entry name" value="Aspartic_peptidase_A1"/>
</dbReference>
<feature type="chain" id="PRO_5019141841" description="Peptidase A1 domain-containing protein" evidence="4">
    <location>
        <begin position="16"/>
        <end position="648"/>
    </location>
</feature>
<dbReference type="InterPro" id="IPR033121">
    <property type="entry name" value="PEPTIDASE_A1"/>
</dbReference>
<keyword evidence="7" id="KW-1185">Reference proteome</keyword>
<dbReference type="STRING" id="1325734.A0A428PB74"/>
<dbReference type="PROSITE" id="PS51767">
    <property type="entry name" value="PEPTIDASE_A1"/>
    <property type="match status" value="1"/>
</dbReference>
<evidence type="ECO:0000313" key="6">
    <source>
        <dbReference type="EMBL" id="RSL50308.1"/>
    </source>
</evidence>
<comment type="similarity">
    <text evidence="1">Belongs to the peptidase A1 family.</text>
</comment>
<dbReference type="GO" id="GO:0006508">
    <property type="term" value="P:proteolysis"/>
    <property type="evidence" value="ECO:0007669"/>
    <property type="project" value="InterPro"/>
</dbReference>
<name>A0A428PB74_9HYPO</name>
<dbReference type="GO" id="GO:0004190">
    <property type="term" value="F:aspartic-type endopeptidase activity"/>
    <property type="evidence" value="ECO:0007669"/>
    <property type="project" value="InterPro"/>
</dbReference>
<evidence type="ECO:0000259" key="5">
    <source>
        <dbReference type="PROSITE" id="PS51767"/>
    </source>
</evidence>
<dbReference type="PANTHER" id="PTHR47966:SF65">
    <property type="entry name" value="ASPARTIC-TYPE ENDOPEPTIDASE"/>
    <property type="match status" value="1"/>
</dbReference>
<sequence length="648" mass="68586">MFFTLFAGLVAAAQAQHIPRNDNSQDGLLRFPLRVSSGAPIVKGVTKRQEEVALEAQLNGNFYSIDLTIGTPGQTVTVNFDTGSPELWVNPDCSQADNPEFCESFGHFNESSTFTDLGTQGTIIYGTGMVRFNRSTDYIAVGAARISQQIFGVADSSFVTNVGVMGASPWLSGWEGDYPLVLDNLATQGFINSRAFSLDIRSIGSDRGSVIFGGIDTRKFSGQLEKRPIIPGDDSPDGYTRYWVYLDGLTLAQNGKKIPIFSKPTRQAVMLDSGYTLSTLPGPIVQAIVDSFPTAKSIPESPLYSVDCSVMDMAGTVDFLFGETVIKVPYKDFIWKRPDGACRLGVFQDDNFPVLGDTFLRAAYVVYDWDNRNIWLANNEDCGSKLVAIGKGPNAVPALTGECSRSDSNTTTVPTTSAPVNSTAVPSTLSSTQYHNTSTVVTTSDLYPTVSYPTGYAGVTSTVTYSEVHTITSCPPAVTNCPVGSITTELVTSYHVINCPGNGACGGKATHPVTAKVPQSTATYTIHMPTICRCQTGCPKDAYKTENQVITVTPVKENPYPTPIHGPVSRPSNYTVTGIHSASTTAGGFNPDGCTTCHGQNEPNGATVTDAAPSGAVPTGVAPVTAGAVSKAPGILVAAVGLVAAIML</sequence>
<dbReference type="PRINTS" id="PR00792">
    <property type="entry name" value="PEPSIN"/>
</dbReference>
<keyword evidence="4" id="KW-0732">Signal</keyword>
<evidence type="ECO:0000256" key="1">
    <source>
        <dbReference type="ARBA" id="ARBA00007447"/>
    </source>
</evidence>
<evidence type="ECO:0000256" key="3">
    <source>
        <dbReference type="PIRSR" id="PIRSR601461-2"/>
    </source>
</evidence>
<dbReference type="InterPro" id="IPR021109">
    <property type="entry name" value="Peptidase_aspartic_dom_sf"/>
</dbReference>
<evidence type="ECO:0000313" key="7">
    <source>
        <dbReference type="Proteomes" id="UP000288168"/>
    </source>
</evidence>
<dbReference type="Proteomes" id="UP000288168">
    <property type="component" value="Unassembled WGS sequence"/>
</dbReference>
<dbReference type="AlphaFoldDB" id="A0A428PB74"/>
<organism evidence="6 7">
    <name type="scientific">Fusarium duplospermum</name>
    <dbReference type="NCBI Taxonomy" id="1325734"/>
    <lineage>
        <taxon>Eukaryota</taxon>
        <taxon>Fungi</taxon>
        <taxon>Dikarya</taxon>
        <taxon>Ascomycota</taxon>
        <taxon>Pezizomycotina</taxon>
        <taxon>Sordariomycetes</taxon>
        <taxon>Hypocreomycetidae</taxon>
        <taxon>Hypocreales</taxon>
        <taxon>Nectriaceae</taxon>
        <taxon>Fusarium</taxon>
        <taxon>Fusarium solani species complex</taxon>
    </lineage>
</organism>
<dbReference type="EMBL" id="NKCI01000165">
    <property type="protein sequence ID" value="RSL50308.1"/>
    <property type="molecule type" value="Genomic_DNA"/>
</dbReference>
<dbReference type="SUPFAM" id="SSF50630">
    <property type="entry name" value="Acid proteases"/>
    <property type="match status" value="1"/>
</dbReference>
<feature type="active site" evidence="2">
    <location>
        <position position="81"/>
    </location>
</feature>